<dbReference type="InterPro" id="IPR025965">
    <property type="entry name" value="FlgD/Vpr_Ig-like"/>
</dbReference>
<evidence type="ECO:0000259" key="7">
    <source>
        <dbReference type="Pfam" id="PF13860"/>
    </source>
</evidence>
<dbReference type="Gene3D" id="2.30.30.910">
    <property type="match status" value="1"/>
</dbReference>
<protein>
    <recommendedName>
        <fullName evidence="2 5">Basal-body rod modification protein FlgD</fullName>
    </recommendedName>
</protein>
<dbReference type="RefSeq" id="WP_005355839.1">
    <property type="nucleotide sequence ID" value="NZ_APVG01000035.1"/>
</dbReference>
<dbReference type="eggNOG" id="COG1843">
    <property type="taxonomic scope" value="Bacteria"/>
</dbReference>
<name>N9V7Z8_9GAMM</name>
<proteinExistence type="inferred from homology"/>
<comment type="function">
    <text evidence="4 5">Required for flagellar hook formation. May act as a scaffolding protein.</text>
</comment>
<evidence type="ECO:0000313" key="9">
    <source>
        <dbReference type="EMBL" id="ENY71412.1"/>
    </source>
</evidence>
<evidence type="ECO:0000256" key="3">
    <source>
        <dbReference type="ARBA" id="ARBA00022795"/>
    </source>
</evidence>
<feature type="region of interest" description="Disordered" evidence="6">
    <location>
        <begin position="1"/>
        <end position="37"/>
    </location>
</feature>
<evidence type="ECO:0000313" key="10">
    <source>
        <dbReference type="Proteomes" id="UP000023775"/>
    </source>
</evidence>
<dbReference type="AlphaFoldDB" id="N9V7Z8"/>
<evidence type="ECO:0000256" key="6">
    <source>
        <dbReference type="SAM" id="MobiDB-lite"/>
    </source>
</evidence>
<comment type="caution">
    <text evidence="9">The sequence shown here is derived from an EMBL/GenBank/DDBJ whole genome shotgun (WGS) entry which is preliminary data.</text>
</comment>
<dbReference type="InterPro" id="IPR005648">
    <property type="entry name" value="FlgD"/>
</dbReference>
<keyword evidence="9" id="KW-0966">Cell projection</keyword>
<evidence type="ECO:0000256" key="4">
    <source>
        <dbReference type="ARBA" id="ARBA00024746"/>
    </source>
</evidence>
<comment type="similarity">
    <text evidence="1 5">Belongs to the FlgD family.</text>
</comment>
<gene>
    <name evidence="9" type="primary">flgD</name>
    <name evidence="9" type="ORF">G114_13268</name>
</gene>
<keyword evidence="10" id="KW-1185">Reference proteome</keyword>
<keyword evidence="9" id="KW-0282">Flagellum</keyword>
<dbReference type="InterPro" id="IPR025963">
    <property type="entry name" value="FLgD_Tudor"/>
</dbReference>
<dbReference type="PATRIC" id="fig|1268237.3.peg.2612"/>
<dbReference type="OrthoDB" id="9785233at2"/>
<evidence type="ECO:0000256" key="2">
    <source>
        <dbReference type="ARBA" id="ARBA00016013"/>
    </source>
</evidence>
<dbReference type="EMBL" id="APVG01000035">
    <property type="protein sequence ID" value="ENY71412.1"/>
    <property type="molecule type" value="Genomic_DNA"/>
</dbReference>
<keyword evidence="9" id="KW-0969">Cilium</keyword>
<dbReference type="Pfam" id="PF03963">
    <property type="entry name" value="FlgD"/>
    <property type="match status" value="1"/>
</dbReference>
<keyword evidence="3 5" id="KW-1005">Bacterial flagellum biogenesis</keyword>
<dbReference type="Pfam" id="PF13861">
    <property type="entry name" value="FLgD_tudor"/>
    <property type="match status" value="1"/>
</dbReference>
<dbReference type="Proteomes" id="UP000023775">
    <property type="component" value="Unassembled WGS sequence"/>
</dbReference>
<evidence type="ECO:0000259" key="8">
    <source>
        <dbReference type="Pfam" id="PF13861"/>
    </source>
</evidence>
<feature type="domain" description="FlgD/Vpr Ig-like" evidence="7">
    <location>
        <begin position="117"/>
        <end position="181"/>
    </location>
</feature>
<evidence type="ECO:0000256" key="1">
    <source>
        <dbReference type="ARBA" id="ARBA00010577"/>
    </source>
</evidence>
<reference evidence="9 10" key="1">
    <citation type="journal article" date="2013" name="Genome Announc.">
        <title>Draft Genome Sequence of the Aeromonas diversa Type Strain.</title>
        <authorList>
            <person name="Farfan M."/>
            <person name="Spataro N."/>
            <person name="Sanglas A."/>
            <person name="Albarral V."/>
            <person name="Loren J.G."/>
            <person name="Bosch E."/>
            <person name="Fuste M.C."/>
        </authorList>
    </citation>
    <scope>NUCLEOTIDE SEQUENCE [LARGE SCALE GENOMIC DNA]</scope>
    <source>
        <strain evidence="9 10">2478-85</strain>
    </source>
</reference>
<feature type="domain" description="FlgD Tudor-like" evidence="8">
    <location>
        <begin position="96"/>
        <end position="221"/>
    </location>
</feature>
<feature type="compositionally biased region" description="Polar residues" evidence="6">
    <location>
        <begin position="12"/>
        <end position="35"/>
    </location>
</feature>
<dbReference type="GO" id="GO:0044781">
    <property type="term" value="P:bacterial-type flagellum organization"/>
    <property type="evidence" value="ECO:0007669"/>
    <property type="project" value="UniProtKB-UniRule"/>
</dbReference>
<sequence length="231" mass="24633">MSLASVSALDSARSTSQSGKSEQVAANGTGQSTGANGLPLRNEFLQMMVAQIQNQDPLNPLDGTQYVSQLAQFSMVEGVESLKVMQQRNIAMQESSQVLSSTALIGKEVMVPGERMTLAKEQPLRGQIELPQGADGVVLKVYDQHGQVVAGKQWGQSKAGTLDYDLPTLPVGQYRFEVTAKVDGKPMSARHYLASEVERVALNSDGQIMLHVAGLGDVPLFSAIQFGKGAA</sequence>
<dbReference type="Pfam" id="PF13860">
    <property type="entry name" value="FlgD_ig"/>
    <property type="match status" value="1"/>
</dbReference>
<dbReference type="Gene3D" id="2.60.40.4070">
    <property type="match status" value="1"/>
</dbReference>
<accession>N9V7Z8</accession>
<organism evidence="9 10">
    <name type="scientific">Aeromonas diversa CDC 2478-85</name>
    <dbReference type="NCBI Taxonomy" id="1268237"/>
    <lineage>
        <taxon>Bacteria</taxon>
        <taxon>Pseudomonadati</taxon>
        <taxon>Pseudomonadota</taxon>
        <taxon>Gammaproteobacteria</taxon>
        <taxon>Aeromonadales</taxon>
        <taxon>Aeromonadaceae</taxon>
        <taxon>Aeromonas</taxon>
    </lineage>
</organism>
<evidence type="ECO:0000256" key="5">
    <source>
        <dbReference type="RuleBase" id="RU362076"/>
    </source>
</evidence>